<dbReference type="OrthoDB" id="1936594at2759"/>
<evidence type="ECO:0000256" key="1">
    <source>
        <dbReference type="ARBA" id="ARBA00022737"/>
    </source>
</evidence>
<evidence type="ECO:0000256" key="2">
    <source>
        <dbReference type="ARBA" id="ARBA00022803"/>
    </source>
</evidence>
<dbReference type="KEGG" id="zmk:HG535_0F02020"/>
<evidence type="ECO:0000313" key="4">
    <source>
        <dbReference type="EMBL" id="QLG73691.1"/>
    </source>
</evidence>
<evidence type="ECO:0000313" key="5">
    <source>
        <dbReference type="Proteomes" id="UP000509704"/>
    </source>
</evidence>
<dbReference type="AlphaFoldDB" id="A0A7H9B4S9"/>
<dbReference type="PROSITE" id="PS50005">
    <property type="entry name" value="TPR"/>
    <property type="match status" value="2"/>
</dbReference>
<organism evidence="4 5">
    <name type="scientific">Zygotorulaspora mrakii</name>
    <name type="common">Zygosaccharomyces mrakii</name>
    <dbReference type="NCBI Taxonomy" id="42260"/>
    <lineage>
        <taxon>Eukaryota</taxon>
        <taxon>Fungi</taxon>
        <taxon>Dikarya</taxon>
        <taxon>Ascomycota</taxon>
        <taxon>Saccharomycotina</taxon>
        <taxon>Saccharomycetes</taxon>
        <taxon>Saccharomycetales</taxon>
        <taxon>Saccharomycetaceae</taxon>
        <taxon>Zygotorulaspora</taxon>
    </lineage>
</organism>
<feature type="repeat" description="TPR" evidence="3">
    <location>
        <begin position="672"/>
        <end position="705"/>
    </location>
</feature>
<proteinExistence type="predicted"/>
<name>A0A7H9B4S9_ZYGMR</name>
<gene>
    <name evidence="4" type="ORF">HG535_0F02020</name>
</gene>
<dbReference type="PANTHER" id="PTHR16193">
    <property type="entry name" value="TETRATRICOPEPTIDE REPEAT PROTEIN 27"/>
    <property type="match status" value="1"/>
</dbReference>
<dbReference type="InterPro" id="IPR019734">
    <property type="entry name" value="TPR_rpt"/>
</dbReference>
<protein>
    <recommendedName>
        <fullName evidence="6">Cdc23 domain-containing protein</fullName>
    </recommendedName>
</protein>
<keyword evidence="1" id="KW-0677">Repeat</keyword>
<dbReference type="GeneID" id="59237450"/>
<dbReference type="SMART" id="SM00028">
    <property type="entry name" value="TPR"/>
    <property type="match status" value="4"/>
</dbReference>
<dbReference type="InterPro" id="IPR011990">
    <property type="entry name" value="TPR-like_helical_dom_sf"/>
</dbReference>
<keyword evidence="5" id="KW-1185">Reference proteome</keyword>
<dbReference type="Pfam" id="PF13181">
    <property type="entry name" value="TPR_8"/>
    <property type="match status" value="2"/>
</dbReference>
<dbReference type="EMBL" id="CP058609">
    <property type="protein sequence ID" value="QLG73691.1"/>
    <property type="molecule type" value="Genomic_DNA"/>
</dbReference>
<dbReference type="Proteomes" id="UP000509704">
    <property type="component" value="Chromosome 6"/>
</dbReference>
<dbReference type="PANTHER" id="PTHR16193:SF0">
    <property type="entry name" value="TETRATRICOPEPTIDE REPEAT PROTEIN 27"/>
    <property type="match status" value="1"/>
</dbReference>
<evidence type="ECO:0000256" key="3">
    <source>
        <dbReference type="PROSITE-ProRule" id="PRU00339"/>
    </source>
</evidence>
<dbReference type="InterPro" id="IPR044244">
    <property type="entry name" value="TTC27/Emw1"/>
</dbReference>
<sequence length="905" mass="102295">MSVLLYSHLLLASDTKVLENDGLENCDAKSIEWAKHILSGRPSLVFQEAVLPLKDTLNLKSALDNANIVDVLRNSILEKLCDNSEHLLLLAISLLQTFLQSNYTGPLPPRSSLYILLNGNTEQAEQINRLLIASLSSGGQQAYDLIDDPLSLVLSLLIFEKITNQTVLSENATDSNMAVPDIATLTSSGFSSVAHWWLGRALLVHLSLLPEPSGIIPSVLSVIFSSIDLAHAIANDLPEHSSQDVTLRIYTIFYLENVKCSLAINTEQLCLASLTKVKKLRKFEFVLTGARAKRTKFQRESHSGLIILAKSSDELFRENQSNIENVSPEEFHLESEILLEKPFFESIADEPLDEQVVKKQRLDVDAGIEEEKLLPLALCQENIPKELMLLDPNAQPKLADYDDIQLLLRFYVIRQSSPAKDPLVEEELKALISRVIYQEGVKNWTIYSRALWERSILETSKAKTVERGILQMQSLVEELGLRIESRLLPEGNINSHLRLSYIHQIPLLPRWELDAALAEKYMSLGVLRSAIEIYERLRMSCEIALCYAAVGDEKKAEEVLVKRIEENPNDARALSILGDIRQDPGLWEKSWKIGKYVNAKNSLARYFYNPPASSGLSRNYDATLEHLNDSLRQYPLSFDTWYFYGCVGLECDKMALAAEAFSRCVSLDPTHALSWSNLSAAYVQLGKLKEAFSCLRKAVSSDAQKNWRIWENYMLVALKLNEWNDVLLACKKLVDIRRDKSGDGSIDVQIVEKLVEVLISSDYPTGDNQQLTHYQKSCTEFICVTLPSVITSDARCWRLVAKVELWRKRPWAALDCHEKAYRAISHNPDLEIDENVWSETVDACEDLIAAYESLGEIEGKFGPGSLVCKDWKYKSRATIKALMSKGKNRWDDSVGWERLLEMRNQ</sequence>
<evidence type="ECO:0008006" key="6">
    <source>
        <dbReference type="Google" id="ProtNLM"/>
    </source>
</evidence>
<reference evidence="4 5" key="1">
    <citation type="submission" date="2020-07" db="EMBL/GenBank/DDBJ databases">
        <title>The yeast mating-type switching endonuclease HO is a domesticated member of an unorthodox homing genetic element family.</title>
        <authorList>
            <person name="Coughlan A.Y."/>
            <person name="Lombardi L."/>
            <person name="Braun-Galleani S."/>
            <person name="Martos A.R."/>
            <person name="Galeote V."/>
            <person name="Bigey F."/>
            <person name="Dequin S."/>
            <person name="Byrne K.P."/>
            <person name="Wolfe K.H."/>
        </authorList>
    </citation>
    <scope>NUCLEOTIDE SEQUENCE [LARGE SCALE GENOMIC DNA]</scope>
    <source>
        <strain evidence="4 5">NRRL Y-6702</strain>
    </source>
</reference>
<accession>A0A7H9B4S9</accession>
<keyword evidence="2 3" id="KW-0802">TPR repeat</keyword>
<dbReference type="RefSeq" id="XP_037145417.1">
    <property type="nucleotide sequence ID" value="XM_037289522.1"/>
</dbReference>
<feature type="repeat" description="TPR" evidence="3">
    <location>
        <begin position="638"/>
        <end position="671"/>
    </location>
</feature>
<dbReference type="SUPFAM" id="SSF48452">
    <property type="entry name" value="TPR-like"/>
    <property type="match status" value="1"/>
</dbReference>
<dbReference type="Gene3D" id="1.25.40.10">
    <property type="entry name" value="Tetratricopeptide repeat domain"/>
    <property type="match status" value="1"/>
</dbReference>